<dbReference type="Gene3D" id="1.10.1040.10">
    <property type="entry name" value="N-(1-d-carboxylethyl)-l-norvaline Dehydrogenase, domain 2"/>
    <property type="match status" value="1"/>
</dbReference>
<dbReference type="PROSITE" id="PS00895">
    <property type="entry name" value="3_HYDROXYISOBUT_DH"/>
    <property type="match status" value="1"/>
</dbReference>
<comment type="similarity">
    <text evidence="1">Belongs to the HIBADH-related family.</text>
</comment>
<dbReference type="InterPro" id="IPR002204">
    <property type="entry name" value="3-OH-isobutyrate_DH-rel_CS"/>
</dbReference>
<dbReference type="InterPro" id="IPR036291">
    <property type="entry name" value="NAD(P)-bd_dom_sf"/>
</dbReference>
<gene>
    <name evidence="7" type="ORF">ACFPOE_01885</name>
</gene>
<evidence type="ECO:0000256" key="2">
    <source>
        <dbReference type="ARBA" id="ARBA00023002"/>
    </source>
</evidence>
<dbReference type="Pfam" id="PF03446">
    <property type="entry name" value="NAD_binding_2"/>
    <property type="match status" value="1"/>
</dbReference>
<name>A0ABW0N9M3_9BURK</name>
<dbReference type="InterPro" id="IPR008927">
    <property type="entry name" value="6-PGluconate_DH-like_C_sf"/>
</dbReference>
<evidence type="ECO:0000256" key="1">
    <source>
        <dbReference type="ARBA" id="ARBA00009080"/>
    </source>
</evidence>
<feature type="domain" description="3-hydroxyisobutyrate dehydrogenase-like NAD-binding" evidence="6">
    <location>
        <begin position="186"/>
        <end position="306"/>
    </location>
</feature>
<dbReference type="PANTHER" id="PTHR43060:SF15">
    <property type="entry name" value="3-HYDROXYISOBUTYRATE DEHYDROGENASE-LIKE 1, MITOCHONDRIAL-RELATED"/>
    <property type="match status" value="1"/>
</dbReference>
<dbReference type="InterPro" id="IPR029154">
    <property type="entry name" value="HIBADH-like_NADP-bd"/>
</dbReference>
<dbReference type="Gene3D" id="3.40.50.720">
    <property type="entry name" value="NAD(P)-binding Rossmann-like Domain"/>
    <property type="match status" value="1"/>
</dbReference>
<keyword evidence="2 7" id="KW-0560">Oxidoreductase</keyword>
<dbReference type="SUPFAM" id="SSF48179">
    <property type="entry name" value="6-phosphogluconate dehydrogenase C-terminal domain-like"/>
    <property type="match status" value="1"/>
</dbReference>
<dbReference type="GO" id="GO:0016491">
    <property type="term" value="F:oxidoreductase activity"/>
    <property type="evidence" value="ECO:0007669"/>
    <property type="project" value="UniProtKB-KW"/>
</dbReference>
<evidence type="ECO:0000259" key="5">
    <source>
        <dbReference type="Pfam" id="PF03446"/>
    </source>
</evidence>
<dbReference type="SUPFAM" id="SSF51735">
    <property type="entry name" value="NAD(P)-binding Rossmann-fold domains"/>
    <property type="match status" value="1"/>
</dbReference>
<organism evidence="7 8">
    <name type="scientific">Caenimonas terrae</name>
    <dbReference type="NCBI Taxonomy" id="696074"/>
    <lineage>
        <taxon>Bacteria</taxon>
        <taxon>Pseudomonadati</taxon>
        <taxon>Pseudomonadota</taxon>
        <taxon>Betaproteobacteria</taxon>
        <taxon>Burkholderiales</taxon>
        <taxon>Comamonadaceae</taxon>
        <taxon>Caenimonas</taxon>
    </lineage>
</organism>
<evidence type="ECO:0000256" key="3">
    <source>
        <dbReference type="ARBA" id="ARBA00023027"/>
    </source>
</evidence>
<keyword evidence="3" id="KW-0520">NAD</keyword>
<comment type="caution">
    <text evidence="7">The sequence shown here is derived from an EMBL/GenBank/DDBJ whole genome shotgun (WGS) entry which is preliminary data.</text>
</comment>
<sequence>MAAAPARKTSRTPSRAKAAPRAAGPEGVGMIGLGIMGSAMSANLVKAGFQVFGHDPVAAARTRLKRAGGTPCAGVAEVVKNCGRIVLSLPSEAALDAVCAELVAAGGRGRVLAETSTLPETAKLRARDTLAAAGMTLLDCPLSGTGAQALTRDLAVYASGDTAAIGEFAPVFDGFARVRYDVGAFGNGIRMKLVANLLVAIHNLSTAEAILLGERSGLDAAQIVRVVADGAGGSRMFQVRGPMMVDRSWDQATMKVAIWQKDMRLIQEALQRTDTPAPLFAASMPIYNAAMALGHGEDDTAAVYAVLERMVGGPKPARKARRAS</sequence>
<evidence type="ECO:0000256" key="4">
    <source>
        <dbReference type="SAM" id="MobiDB-lite"/>
    </source>
</evidence>
<keyword evidence="8" id="KW-1185">Reference proteome</keyword>
<protein>
    <submittedName>
        <fullName evidence="7">NAD(P)-dependent oxidoreductase</fullName>
        <ecNumber evidence="7">1.1.-.-</ecNumber>
    </submittedName>
</protein>
<dbReference type="PANTHER" id="PTHR43060">
    <property type="entry name" value="3-HYDROXYISOBUTYRATE DEHYDROGENASE-LIKE 1, MITOCHONDRIAL-RELATED"/>
    <property type="match status" value="1"/>
</dbReference>
<proteinExistence type="inferred from homology"/>
<feature type="region of interest" description="Disordered" evidence="4">
    <location>
        <begin position="1"/>
        <end position="24"/>
    </location>
</feature>
<dbReference type="Proteomes" id="UP001596037">
    <property type="component" value="Unassembled WGS sequence"/>
</dbReference>
<dbReference type="EC" id="1.1.-.-" evidence="7"/>
<dbReference type="InterPro" id="IPR006115">
    <property type="entry name" value="6PGDH_NADP-bd"/>
</dbReference>
<dbReference type="PIRSF" id="PIRSF000103">
    <property type="entry name" value="HIBADH"/>
    <property type="match status" value="1"/>
</dbReference>
<evidence type="ECO:0000313" key="7">
    <source>
        <dbReference type="EMBL" id="MFC5496273.1"/>
    </source>
</evidence>
<reference evidence="8" key="1">
    <citation type="journal article" date="2019" name="Int. J. Syst. Evol. Microbiol.">
        <title>The Global Catalogue of Microorganisms (GCM) 10K type strain sequencing project: providing services to taxonomists for standard genome sequencing and annotation.</title>
        <authorList>
            <consortium name="The Broad Institute Genomics Platform"/>
            <consortium name="The Broad Institute Genome Sequencing Center for Infectious Disease"/>
            <person name="Wu L."/>
            <person name="Ma J."/>
        </authorList>
    </citation>
    <scope>NUCLEOTIDE SEQUENCE [LARGE SCALE GENOMIC DNA]</scope>
    <source>
        <strain evidence="8">CCUG 57401</strain>
    </source>
</reference>
<dbReference type="InterPro" id="IPR013328">
    <property type="entry name" value="6PGD_dom2"/>
</dbReference>
<dbReference type="EMBL" id="JBHSMF010000002">
    <property type="protein sequence ID" value="MFC5496273.1"/>
    <property type="molecule type" value="Genomic_DNA"/>
</dbReference>
<dbReference type="Pfam" id="PF14833">
    <property type="entry name" value="NAD_binding_11"/>
    <property type="match status" value="1"/>
</dbReference>
<dbReference type="InterPro" id="IPR015815">
    <property type="entry name" value="HIBADH-related"/>
</dbReference>
<accession>A0ABW0N9M3</accession>
<feature type="domain" description="6-phosphogluconate dehydrogenase NADP-binding" evidence="5">
    <location>
        <begin position="28"/>
        <end position="178"/>
    </location>
</feature>
<evidence type="ECO:0000313" key="8">
    <source>
        <dbReference type="Proteomes" id="UP001596037"/>
    </source>
</evidence>
<evidence type="ECO:0000259" key="6">
    <source>
        <dbReference type="Pfam" id="PF14833"/>
    </source>
</evidence>